<protein>
    <recommendedName>
        <fullName evidence="1">ATP-dependent DNA helicase</fullName>
        <ecNumber evidence="1">5.6.2.3</ecNumber>
    </recommendedName>
</protein>
<dbReference type="GO" id="GO:0000723">
    <property type="term" value="P:telomere maintenance"/>
    <property type="evidence" value="ECO:0007669"/>
    <property type="project" value="InterPro"/>
</dbReference>
<dbReference type="Proteomes" id="UP000887159">
    <property type="component" value="Unassembled WGS sequence"/>
</dbReference>
<gene>
    <name evidence="3" type="primary">EVAR_87468_1</name>
    <name evidence="3" type="ORF">TNCV_1166721</name>
</gene>
<organism evidence="3 4">
    <name type="scientific">Trichonephila clavipes</name>
    <name type="common">Golden silk orbweaver</name>
    <name type="synonym">Nephila clavipes</name>
    <dbReference type="NCBI Taxonomy" id="2585209"/>
    <lineage>
        <taxon>Eukaryota</taxon>
        <taxon>Metazoa</taxon>
        <taxon>Ecdysozoa</taxon>
        <taxon>Arthropoda</taxon>
        <taxon>Chelicerata</taxon>
        <taxon>Arachnida</taxon>
        <taxon>Araneae</taxon>
        <taxon>Araneomorphae</taxon>
        <taxon>Entelegynae</taxon>
        <taxon>Araneoidea</taxon>
        <taxon>Nephilidae</taxon>
        <taxon>Trichonephila</taxon>
    </lineage>
</organism>
<keyword evidence="1" id="KW-0234">DNA repair</keyword>
<dbReference type="EC" id="5.6.2.3" evidence="1"/>
<reference evidence="3" key="1">
    <citation type="submission" date="2020-08" db="EMBL/GenBank/DDBJ databases">
        <title>Multicomponent nature underlies the extraordinary mechanical properties of spider dragline silk.</title>
        <authorList>
            <person name="Kono N."/>
            <person name="Nakamura H."/>
            <person name="Mori M."/>
            <person name="Yoshida Y."/>
            <person name="Ohtoshi R."/>
            <person name="Malay A.D."/>
            <person name="Moran D.A.P."/>
            <person name="Tomita M."/>
            <person name="Numata K."/>
            <person name="Arakawa K."/>
        </authorList>
    </citation>
    <scope>NUCLEOTIDE SEQUENCE</scope>
</reference>
<dbReference type="InterPro" id="IPR027417">
    <property type="entry name" value="P-loop_NTPase"/>
</dbReference>
<dbReference type="AlphaFoldDB" id="A0A8X6SWY7"/>
<dbReference type="PANTHER" id="PTHR47642">
    <property type="entry name" value="ATP-DEPENDENT DNA HELICASE"/>
    <property type="match status" value="1"/>
</dbReference>
<comment type="catalytic activity">
    <reaction evidence="1">
        <text>ATP + H2O = ADP + phosphate + H(+)</text>
        <dbReference type="Rhea" id="RHEA:13065"/>
        <dbReference type="ChEBI" id="CHEBI:15377"/>
        <dbReference type="ChEBI" id="CHEBI:15378"/>
        <dbReference type="ChEBI" id="CHEBI:30616"/>
        <dbReference type="ChEBI" id="CHEBI:43474"/>
        <dbReference type="ChEBI" id="CHEBI:456216"/>
        <dbReference type="EC" id="5.6.2.3"/>
    </reaction>
</comment>
<comment type="similarity">
    <text evidence="1">Belongs to the helicase family.</text>
</comment>
<name>A0A8X6SWY7_TRICX</name>
<keyword evidence="1" id="KW-0378">Hydrolase</keyword>
<comment type="cofactor">
    <cofactor evidence="1">
        <name>Mg(2+)</name>
        <dbReference type="ChEBI" id="CHEBI:18420"/>
    </cofactor>
</comment>
<dbReference type="SUPFAM" id="SSF52540">
    <property type="entry name" value="P-loop containing nucleoside triphosphate hydrolases"/>
    <property type="match status" value="1"/>
</dbReference>
<dbReference type="Gene3D" id="3.40.50.300">
    <property type="entry name" value="P-loop containing nucleotide triphosphate hydrolases"/>
    <property type="match status" value="1"/>
</dbReference>
<keyword evidence="1" id="KW-0233">DNA recombination</keyword>
<keyword evidence="1" id="KW-0227">DNA damage</keyword>
<dbReference type="InterPro" id="IPR051055">
    <property type="entry name" value="PIF1_helicase"/>
</dbReference>
<dbReference type="InterPro" id="IPR010285">
    <property type="entry name" value="DNA_helicase_pif1-like_DEAD"/>
</dbReference>
<dbReference type="GO" id="GO:0043139">
    <property type="term" value="F:5'-3' DNA helicase activity"/>
    <property type="evidence" value="ECO:0007669"/>
    <property type="project" value="UniProtKB-EC"/>
</dbReference>
<feature type="domain" description="DNA helicase Pif1-like DEAD-box helicase" evidence="2">
    <location>
        <begin position="124"/>
        <end position="241"/>
    </location>
</feature>
<keyword evidence="1" id="KW-0547">Nucleotide-binding</keyword>
<dbReference type="EMBL" id="BMAU01021358">
    <property type="protein sequence ID" value="GFY21524.1"/>
    <property type="molecule type" value="Genomic_DNA"/>
</dbReference>
<dbReference type="GO" id="GO:0005524">
    <property type="term" value="F:ATP binding"/>
    <property type="evidence" value="ECO:0007669"/>
    <property type="project" value="UniProtKB-KW"/>
</dbReference>
<dbReference type="GO" id="GO:0006281">
    <property type="term" value="P:DNA repair"/>
    <property type="evidence" value="ECO:0007669"/>
    <property type="project" value="UniProtKB-KW"/>
</dbReference>
<sequence>MVTLYLPFKNEAVEILDRNGFLRMYDEREAEIMAKRKEFESNIDIAKILDELKICEDFDNVDELDTSNSRDDFVRNVLGPDGTENNDDFENAVNTIGISAVRKRSNVMSKQECCHTMRSTNNGQRELILETIHRLHLSDSIPIQIFFTGPAGSGKTYVLKLLMETYNRYTQQHNSLRNAFVACVSTGKAAVNLGGVTVHSAFKITQSRRIGTMAREVLQNYRSTFIGVKCIIIDELPPVNASPVYKGPRNSICGPVLWQSLDYYPLEQIMRQSDSTFSEILTKIGNGERLGTEQIALIESRFRSRAWCKVNVPATVRLFHRNHDVDAYNNNAFIPEFENIADDKMIGYNTLTEVATARRNLHKRSVVESGGLPYSLKLAVGYPYMITMNLDVEDGLVNGAIGTLKYIEYLTEDEQGTIYGTTEVDVEPQPSTSTRIRKRVRLWLEFPNPSMGQLCRVKAKPHVMCKRDVLDLKWTPIVTDQSRQHTARWEYQV</sequence>
<evidence type="ECO:0000313" key="4">
    <source>
        <dbReference type="Proteomes" id="UP000887159"/>
    </source>
</evidence>
<dbReference type="GO" id="GO:0006310">
    <property type="term" value="P:DNA recombination"/>
    <property type="evidence" value="ECO:0007669"/>
    <property type="project" value="UniProtKB-KW"/>
</dbReference>
<evidence type="ECO:0000256" key="1">
    <source>
        <dbReference type="RuleBase" id="RU363044"/>
    </source>
</evidence>
<keyword evidence="1" id="KW-0067">ATP-binding</keyword>
<evidence type="ECO:0000259" key="2">
    <source>
        <dbReference type="Pfam" id="PF05970"/>
    </source>
</evidence>
<comment type="caution">
    <text evidence="3">The sequence shown here is derived from an EMBL/GenBank/DDBJ whole genome shotgun (WGS) entry which is preliminary data.</text>
</comment>
<keyword evidence="1 3" id="KW-0347">Helicase</keyword>
<keyword evidence="4" id="KW-1185">Reference proteome</keyword>
<dbReference type="GO" id="GO:0016787">
    <property type="term" value="F:hydrolase activity"/>
    <property type="evidence" value="ECO:0007669"/>
    <property type="project" value="UniProtKB-KW"/>
</dbReference>
<dbReference type="Pfam" id="PF05970">
    <property type="entry name" value="PIF1"/>
    <property type="match status" value="1"/>
</dbReference>
<accession>A0A8X6SWY7</accession>
<evidence type="ECO:0000313" key="3">
    <source>
        <dbReference type="EMBL" id="GFY21524.1"/>
    </source>
</evidence>
<proteinExistence type="inferred from homology"/>